<gene>
    <name evidence="2" type="ORF">COY20_00130</name>
</gene>
<dbReference type="AlphaFoldDB" id="A0A2M7TUJ5"/>
<comment type="caution">
    <text evidence="2">The sequence shown here is derived from an EMBL/GenBank/DDBJ whole genome shotgun (WGS) entry which is preliminary data.</text>
</comment>
<organism evidence="2 3">
    <name type="scientific">Candidatus Shapirobacteria bacterium CG_4_10_14_0_2_um_filter_40_12</name>
    <dbReference type="NCBI Taxonomy" id="1974871"/>
    <lineage>
        <taxon>Bacteria</taxon>
        <taxon>Candidatus Shapironibacteriota</taxon>
    </lineage>
</organism>
<feature type="region of interest" description="Disordered" evidence="1">
    <location>
        <begin position="1"/>
        <end position="26"/>
    </location>
</feature>
<reference evidence="3" key="1">
    <citation type="submission" date="2017-09" db="EMBL/GenBank/DDBJ databases">
        <title>Depth-based differentiation of microbial function through sediment-hosted aquifers and enrichment of novel symbionts in the deep terrestrial subsurface.</title>
        <authorList>
            <person name="Probst A.J."/>
            <person name="Ladd B."/>
            <person name="Jarett J.K."/>
            <person name="Geller-Mcgrath D.E."/>
            <person name="Sieber C.M.K."/>
            <person name="Emerson J.B."/>
            <person name="Anantharaman K."/>
            <person name="Thomas B.C."/>
            <person name="Malmstrom R."/>
            <person name="Stieglmeier M."/>
            <person name="Klingl A."/>
            <person name="Woyke T."/>
            <person name="Ryan C.M."/>
            <person name="Banfield J.F."/>
        </authorList>
    </citation>
    <scope>NUCLEOTIDE SEQUENCE [LARGE SCALE GENOMIC DNA]</scope>
</reference>
<evidence type="ECO:0000313" key="3">
    <source>
        <dbReference type="Proteomes" id="UP000229336"/>
    </source>
</evidence>
<protein>
    <submittedName>
        <fullName evidence="2">Uncharacterized protein</fullName>
    </submittedName>
</protein>
<feature type="compositionally biased region" description="Polar residues" evidence="1">
    <location>
        <begin position="1"/>
        <end position="10"/>
    </location>
</feature>
<sequence length="216" mass="24168">SSVPTSSVKQNPPIPEREKAKRPSPFPPGDACLFLFIFDQADVPILEVGPRRRSAEISEVNTFCQLLENQSAIEDPTEAGQETERVPNPIFGLSPPPKLLWVNFPPIEAAQQLSRQGSRSDYPHPPCRFRGFGKETPKENGEAKFPKRLQKPCEVRDDGVDPVEIIWSGVEEDVDVPDKISATEPIDSEGHEAKYKQSLGFHENSPFEIVKKTRKL</sequence>
<proteinExistence type="predicted"/>
<evidence type="ECO:0000313" key="2">
    <source>
        <dbReference type="EMBL" id="PIZ61479.1"/>
    </source>
</evidence>
<feature type="non-terminal residue" evidence="2">
    <location>
        <position position="1"/>
    </location>
</feature>
<dbReference type="Proteomes" id="UP000229336">
    <property type="component" value="Unassembled WGS sequence"/>
</dbReference>
<dbReference type="EMBL" id="PFNX01000005">
    <property type="protein sequence ID" value="PIZ61479.1"/>
    <property type="molecule type" value="Genomic_DNA"/>
</dbReference>
<name>A0A2M7TUJ5_9BACT</name>
<accession>A0A2M7TUJ5</accession>
<evidence type="ECO:0000256" key="1">
    <source>
        <dbReference type="SAM" id="MobiDB-lite"/>
    </source>
</evidence>